<name>A0A382WA14_9ZZZZ</name>
<evidence type="ECO:0000313" key="1">
    <source>
        <dbReference type="EMBL" id="SVD55205.1"/>
    </source>
</evidence>
<accession>A0A382WA14</accession>
<sequence length="62" mass="7326">MSEKIEFDIKIENEQLEWVESKVAEFDLDDASKAIRILLDYAILECNAEDIFSDENMRCRHC</sequence>
<gene>
    <name evidence="1" type="ORF">METZ01_LOCUS408059</name>
</gene>
<dbReference type="AlphaFoldDB" id="A0A382WA14"/>
<reference evidence="1" key="1">
    <citation type="submission" date="2018-05" db="EMBL/GenBank/DDBJ databases">
        <authorList>
            <person name="Lanie J.A."/>
            <person name="Ng W.-L."/>
            <person name="Kazmierczak K.M."/>
            <person name="Andrzejewski T.M."/>
            <person name="Davidsen T.M."/>
            <person name="Wayne K.J."/>
            <person name="Tettelin H."/>
            <person name="Glass J.I."/>
            <person name="Rusch D."/>
            <person name="Podicherti R."/>
            <person name="Tsui H.-C.T."/>
            <person name="Winkler M.E."/>
        </authorList>
    </citation>
    <scope>NUCLEOTIDE SEQUENCE</scope>
</reference>
<protein>
    <submittedName>
        <fullName evidence="1">Uncharacterized protein</fullName>
    </submittedName>
</protein>
<organism evidence="1">
    <name type="scientific">marine metagenome</name>
    <dbReference type="NCBI Taxonomy" id="408172"/>
    <lineage>
        <taxon>unclassified sequences</taxon>
        <taxon>metagenomes</taxon>
        <taxon>ecological metagenomes</taxon>
    </lineage>
</organism>
<proteinExistence type="predicted"/>
<dbReference type="EMBL" id="UINC01157941">
    <property type="protein sequence ID" value="SVD55205.1"/>
    <property type="molecule type" value="Genomic_DNA"/>
</dbReference>